<dbReference type="Gene3D" id="1.10.600.10">
    <property type="entry name" value="Farnesyl Diphosphate Synthase"/>
    <property type="match status" value="1"/>
</dbReference>
<dbReference type="EMBL" id="CATQJA010002706">
    <property type="protein sequence ID" value="CAJ0585664.1"/>
    <property type="molecule type" value="Genomic_DNA"/>
</dbReference>
<dbReference type="SUPFAM" id="SSF48576">
    <property type="entry name" value="Terpenoid synthases"/>
    <property type="match status" value="1"/>
</dbReference>
<reference evidence="1" key="1">
    <citation type="submission" date="2023-06" db="EMBL/GenBank/DDBJ databases">
        <authorList>
            <person name="Delattre M."/>
        </authorList>
    </citation>
    <scope>NUCLEOTIDE SEQUENCE</scope>
    <source>
        <strain evidence="1">AF72</strain>
    </source>
</reference>
<dbReference type="Pfam" id="PF00494">
    <property type="entry name" value="SQS_PSY"/>
    <property type="match status" value="1"/>
</dbReference>
<evidence type="ECO:0000313" key="1">
    <source>
        <dbReference type="EMBL" id="CAJ0585664.1"/>
    </source>
</evidence>
<evidence type="ECO:0000313" key="2">
    <source>
        <dbReference type="Proteomes" id="UP001177023"/>
    </source>
</evidence>
<name>A0AA36G9Z8_9BILA</name>
<comment type="caution">
    <text evidence="1">The sequence shown here is derived from an EMBL/GenBank/DDBJ whole genome shotgun (WGS) entry which is preliminary data.</text>
</comment>
<keyword evidence="2" id="KW-1185">Reference proteome</keyword>
<accession>A0AA36G9Z8</accession>
<dbReference type="InterPro" id="IPR008949">
    <property type="entry name" value="Isoprenoid_synthase_dom_sf"/>
</dbReference>
<sequence>MQISFLQNQRSLRLPGRSLEISREQAISSFKHCVDLVKTHDFDNYIGALFSPKYARAEIFSVLALNGTTGIYRLQFWKDTLASIFQQTSGPIPRQPIAVALCAFCKKSGPDMLQNLVSARQRTIGDKQFQTVQEATAYGADTWGSILKSWVGALSKGQADLSSAQIAAEKLGIAFSFANVIRSSLPLLSRGIVLLPADLCSLHSVTPDALYRQKKFEDSKLLIRDIAQLAQTNLNESRKLMAEVPAEVVFHYDHQKNF</sequence>
<dbReference type="Proteomes" id="UP001177023">
    <property type="component" value="Unassembled WGS sequence"/>
</dbReference>
<dbReference type="AlphaFoldDB" id="A0AA36G9Z8"/>
<protein>
    <submittedName>
        <fullName evidence="1">Uncharacterized protein</fullName>
    </submittedName>
</protein>
<organism evidence="1 2">
    <name type="scientific">Mesorhabditis spiculigera</name>
    <dbReference type="NCBI Taxonomy" id="96644"/>
    <lineage>
        <taxon>Eukaryota</taxon>
        <taxon>Metazoa</taxon>
        <taxon>Ecdysozoa</taxon>
        <taxon>Nematoda</taxon>
        <taxon>Chromadorea</taxon>
        <taxon>Rhabditida</taxon>
        <taxon>Rhabditina</taxon>
        <taxon>Rhabditomorpha</taxon>
        <taxon>Rhabditoidea</taxon>
        <taxon>Rhabditidae</taxon>
        <taxon>Mesorhabditinae</taxon>
        <taxon>Mesorhabditis</taxon>
    </lineage>
</organism>
<feature type="non-terminal residue" evidence="1">
    <location>
        <position position="258"/>
    </location>
</feature>
<gene>
    <name evidence="1" type="ORF">MSPICULIGERA_LOCUS23676</name>
</gene>
<proteinExistence type="predicted"/>
<dbReference type="InterPro" id="IPR002060">
    <property type="entry name" value="Squ/phyt_synthse"/>
</dbReference>